<dbReference type="PATRIC" id="fig|49338.4.peg.5506"/>
<sequence length="409" mass="46537">MNYIKRAMENTFLRLAKEFPALLLTGPRQTGKTTMLQKLAAEEKIGRNYVTLDDLTERQMAKNDPKMFLQIHKPPVFIDEVQYAPELFSYIKIHIDRHHRPGDFWLTGSQVFKLMDGVQESLAGRVGLLHMSPMSQAESCGADTTPFILDLEQLTRRVRERNPLDTPALYERIFRGGMPALVSGQYTDHRALYSSYISTYLDRDVKEISGTINSLRFMDFVTAAAALCGQMLNYKTIADAAGIDQLTAKGWLGILERLGIIFYLHPYANNMLKRMVTKPKLYFYDCGLVAYLTKWSDSATLMNGAMSGAILENFVVSEIIKSYQNYGREAFIYYYRDKDTKEIDILLEDSGKLYPMEIKKTATPQKQLTRVFNVIDKATLERGTGAVLCTTDRLSAFDSENLIIPIWGI</sequence>
<proteinExistence type="predicted"/>
<dbReference type="Pfam" id="PF13173">
    <property type="entry name" value="AAA_14"/>
    <property type="match status" value="1"/>
</dbReference>
<evidence type="ECO:0000313" key="3">
    <source>
        <dbReference type="EMBL" id="CDX05000.1"/>
    </source>
</evidence>
<dbReference type="AlphaFoldDB" id="A0A098B9F0"/>
<dbReference type="InterPro" id="IPR041682">
    <property type="entry name" value="AAA_14"/>
</dbReference>
<dbReference type="PANTHER" id="PTHR43566:SF2">
    <property type="entry name" value="DUF4143 DOMAIN-CONTAINING PROTEIN"/>
    <property type="match status" value="1"/>
</dbReference>
<reference evidence="3" key="1">
    <citation type="submission" date="2014-07" db="EMBL/GenBank/DDBJ databases">
        <authorList>
            <person name="Hornung V.Bastian."/>
        </authorList>
    </citation>
    <scope>NUCLEOTIDE SEQUENCE</scope>
    <source>
        <strain evidence="3">PCE-S</strain>
    </source>
</reference>
<dbReference type="EMBL" id="LK996017">
    <property type="protein sequence ID" value="CDX05000.1"/>
    <property type="molecule type" value="Genomic_DNA"/>
</dbReference>
<organism evidence="3">
    <name type="scientific">Desulfitobacterium hafniense</name>
    <name type="common">Desulfitobacterium frappieri</name>
    <dbReference type="NCBI Taxonomy" id="49338"/>
    <lineage>
        <taxon>Bacteria</taxon>
        <taxon>Bacillati</taxon>
        <taxon>Bacillota</taxon>
        <taxon>Clostridia</taxon>
        <taxon>Eubacteriales</taxon>
        <taxon>Desulfitobacteriaceae</taxon>
        <taxon>Desulfitobacterium</taxon>
    </lineage>
</organism>
<gene>
    <name evidence="3" type="ORF">DPCES_5114</name>
</gene>
<evidence type="ECO:0000259" key="2">
    <source>
        <dbReference type="Pfam" id="PF13635"/>
    </source>
</evidence>
<dbReference type="InterPro" id="IPR025420">
    <property type="entry name" value="DUF4143"/>
</dbReference>
<feature type="domain" description="DUF4143" evidence="2">
    <location>
        <begin position="202"/>
        <end position="360"/>
    </location>
</feature>
<dbReference type="Gene3D" id="3.40.50.300">
    <property type="entry name" value="P-loop containing nucleotide triphosphate hydrolases"/>
    <property type="match status" value="1"/>
</dbReference>
<name>A0A098B9F0_DESHA</name>
<dbReference type="RefSeq" id="WP_018305386.1">
    <property type="nucleotide sequence ID" value="NZ_CABKQQ010000054.1"/>
</dbReference>
<evidence type="ECO:0000259" key="1">
    <source>
        <dbReference type="Pfam" id="PF13173"/>
    </source>
</evidence>
<feature type="domain" description="AAA" evidence="1">
    <location>
        <begin position="20"/>
        <end position="139"/>
    </location>
</feature>
<dbReference type="PANTHER" id="PTHR43566">
    <property type="entry name" value="CONSERVED PROTEIN"/>
    <property type="match status" value="1"/>
</dbReference>
<accession>A0A098B9F0</accession>
<protein>
    <submittedName>
        <fullName evidence="3">Predicted ATPase (AAA+ super)</fullName>
    </submittedName>
</protein>
<dbReference type="SUPFAM" id="SSF52540">
    <property type="entry name" value="P-loop containing nucleoside triphosphate hydrolases"/>
    <property type="match status" value="1"/>
</dbReference>
<dbReference type="Pfam" id="PF13635">
    <property type="entry name" value="DUF4143"/>
    <property type="match status" value="1"/>
</dbReference>
<dbReference type="InterPro" id="IPR027417">
    <property type="entry name" value="P-loop_NTPase"/>
</dbReference>